<name>A0A1H3XA47_9GAMM</name>
<gene>
    <name evidence="1" type="ORF">SAMN02745729_10168</name>
</gene>
<dbReference type="RefSeq" id="WP_091821297.1">
    <property type="nucleotide sequence ID" value="NZ_FNRJ01000001.1"/>
</dbReference>
<proteinExistence type="predicted"/>
<keyword evidence="2" id="KW-1185">Reference proteome</keyword>
<evidence type="ECO:0000313" key="2">
    <source>
        <dbReference type="Proteomes" id="UP000242469"/>
    </source>
</evidence>
<dbReference type="AlphaFoldDB" id="A0A1H3XA47"/>
<organism evidence="1 2">
    <name type="scientific">Marinobacterium iners DSM 11526</name>
    <dbReference type="NCBI Taxonomy" id="1122198"/>
    <lineage>
        <taxon>Bacteria</taxon>
        <taxon>Pseudomonadati</taxon>
        <taxon>Pseudomonadota</taxon>
        <taxon>Gammaproteobacteria</taxon>
        <taxon>Oceanospirillales</taxon>
        <taxon>Oceanospirillaceae</taxon>
        <taxon>Marinobacterium</taxon>
    </lineage>
</organism>
<protein>
    <submittedName>
        <fullName evidence="1">Uncharacterized protein</fullName>
    </submittedName>
</protein>
<dbReference type="STRING" id="1122198.SAMN02745729_10168"/>
<reference evidence="2" key="1">
    <citation type="submission" date="2016-10" db="EMBL/GenBank/DDBJ databases">
        <authorList>
            <person name="Varghese N."/>
            <person name="Submissions S."/>
        </authorList>
    </citation>
    <scope>NUCLEOTIDE SEQUENCE [LARGE SCALE GENOMIC DNA]</scope>
    <source>
        <strain evidence="2">DSM 11526</strain>
    </source>
</reference>
<dbReference type="EMBL" id="FNRJ01000001">
    <property type="protein sequence ID" value="SDZ95438.1"/>
    <property type="molecule type" value="Genomic_DNA"/>
</dbReference>
<dbReference type="Proteomes" id="UP000242469">
    <property type="component" value="Unassembled WGS sequence"/>
</dbReference>
<accession>A0A1H3XA47</accession>
<dbReference type="OrthoDB" id="6169963at2"/>
<sequence length="104" mass="11634">MVNATQKPVKGGQLARLAAMLGENPLFRAWIDMRRRYPVGTTTPDAARVFFLEACQVSSRAQIDHQPEAVEMMNKIRRGYLKQQGAALAWAESCGVDLKEWVGE</sequence>
<evidence type="ECO:0000313" key="1">
    <source>
        <dbReference type="EMBL" id="SDZ95438.1"/>
    </source>
</evidence>